<keyword evidence="1" id="KW-0472">Membrane</keyword>
<evidence type="ECO:0000256" key="1">
    <source>
        <dbReference type="SAM" id="Phobius"/>
    </source>
</evidence>
<keyword evidence="1" id="KW-1133">Transmembrane helix</keyword>
<dbReference type="PATRIC" id="fig|759620.7.peg.807"/>
<reference evidence="2 3" key="1">
    <citation type="journal article" date="2014" name="Genome Announc.">
        <title>Complete Genome Sequences of Fish Pathogenic Weissella ceti Strains WS74 and WS105.</title>
        <authorList>
            <person name="Figueiredo H.C."/>
            <person name="Leal C.A."/>
            <person name="Dorella F.A."/>
            <person name="Carvalho A.F."/>
            <person name="Soares S.C."/>
            <person name="Pereira F.L."/>
            <person name="Azevedo V.A."/>
        </authorList>
    </citation>
    <scope>NUCLEOTIDE SEQUENCE [LARGE SCALE GENOMIC DNA]</scope>
    <source>
        <strain evidence="2 3">WS74</strain>
    </source>
</reference>
<feature type="transmembrane region" description="Helical" evidence="1">
    <location>
        <begin position="118"/>
        <end position="136"/>
    </location>
</feature>
<protein>
    <submittedName>
        <fullName evidence="2">Uncharacterized protein</fullName>
    </submittedName>
</protein>
<accession>A0A075TZL1</accession>
<dbReference type="EMBL" id="CP009223">
    <property type="protein sequence ID" value="AIM63037.1"/>
    <property type="molecule type" value="Genomic_DNA"/>
</dbReference>
<dbReference type="STRING" id="759620.WS105_0846"/>
<evidence type="ECO:0000313" key="3">
    <source>
        <dbReference type="Proteomes" id="UP000029079"/>
    </source>
</evidence>
<dbReference type="KEGG" id="wce:WS08_0782"/>
<evidence type="ECO:0000313" key="2">
    <source>
        <dbReference type="EMBL" id="AIM63037.1"/>
    </source>
</evidence>
<keyword evidence="3" id="KW-1185">Reference proteome</keyword>
<dbReference type="Proteomes" id="UP000029079">
    <property type="component" value="Chromosome"/>
</dbReference>
<dbReference type="KEGG" id="wct:WS74_0785"/>
<feature type="transmembrane region" description="Helical" evidence="1">
    <location>
        <begin position="94"/>
        <end position="112"/>
    </location>
</feature>
<reference evidence="3" key="2">
    <citation type="submission" date="2014-08" db="EMBL/GenBank/DDBJ databases">
        <title>Complete genome of Weissella ceti strain WS74 isolated from diseased rainbow trout in Brazil.</title>
        <authorList>
            <person name="Figueiredo H.C.P."/>
            <person name="Leal C.A.G."/>
            <person name="Pereira F.L."/>
            <person name="Soares S.C."/>
            <person name="Dorella F.A."/>
            <person name="Carvalho A.F."/>
            <person name="Azevedo V.A.C."/>
        </authorList>
    </citation>
    <scope>NUCLEOTIDE SEQUENCE [LARGE SCALE GENOMIC DNA]</scope>
    <source>
        <strain evidence="3">WS74</strain>
    </source>
</reference>
<name>A0A075TZL1_9LACO</name>
<organism evidence="2 3">
    <name type="scientific">Weissella ceti</name>
    <dbReference type="NCBI Taxonomy" id="759620"/>
    <lineage>
        <taxon>Bacteria</taxon>
        <taxon>Bacillati</taxon>
        <taxon>Bacillota</taxon>
        <taxon>Bacilli</taxon>
        <taxon>Lactobacillales</taxon>
        <taxon>Lactobacillaceae</taxon>
        <taxon>Weissella</taxon>
    </lineage>
</organism>
<sequence>MVVLDSILLLVCAYMMIKGWAQYQSFGSTERMQKLKQKMQNNQFNMVNIDSESGESMQDMMARMAKQMQAMTETAADKQNTKDMMMLNAHRSRAVAFTILFTTFALSTALQWMNVSGFIQIGISLFGFMLTAMSLMKSRNLMQMSQKL</sequence>
<keyword evidence="1" id="KW-0812">Transmembrane</keyword>
<proteinExistence type="predicted"/>
<dbReference type="RefSeq" id="WP_009496384.1">
    <property type="nucleotide sequence ID" value="NZ_CP009223.1"/>
</dbReference>
<gene>
    <name evidence="2" type="ORF">WS74_0785</name>
</gene>
<dbReference type="AlphaFoldDB" id="A0A075TZL1"/>
<dbReference type="KEGG" id="wci:WS105_0846"/>